<name>A0A8S1GTN7_9PELO</name>
<accession>A0A8S1GTN7</accession>
<dbReference type="OrthoDB" id="5781461at2759"/>
<keyword evidence="1" id="KW-0472">Membrane</keyword>
<feature type="transmembrane region" description="Helical" evidence="1">
    <location>
        <begin position="107"/>
        <end position="124"/>
    </location>
</feature>
<keyword evidence="1" id="KW-0812">Transmembrane</keyword>
<dbReference type="Proteomes" id="UP000835052">
    <property type="component" value="Unassembled WGS sequence"/>
</dbReference>
<protein>
    <submittedName>
        <fullName evidence="2">Uncharacterized protein</fullName>
    </submittedName>
</protein>
<comment type="caution">
    <text evidence="2">The sequence shown here is derived from an EMBL/GenBank/DDBJ whole genome shotgun (WGS) entry which is preliminary data.</text>
</comment>
<evidence type="ECO:0000256" key="1">
    <source>
        <dbReference type="SAM" id="Phobius"/>
    </source>
</evidence>
<gene>
    <name evidence="2" type="ORF">CAUJ_LOCUS2021</name>
</gene>
<evidence type="ECO:0000313" key="3">
    <source>
        <dbReference type="Proteomes" id="UP000835052"/>
    </source>
</evidence>
<evidence type="ECO:0000313" key="2">
    <source>
        <dbReference type="EMBL" id="CAD6186102.1"/>
    </source>
</evidence>
<proteinExistence type="predicted"/>
<reference evidence="2" key="1">
    <citation type="submission" date="2020-10" db="EMBL/GenBank/DDBJ databases">
        <authorList>
            <person name="Kikuchi T."/>
        </authorList>
    </citation>
    <scope>NUCLEOTIDE SEQUENCE</scope>
    <source>
        <strain evidence="2">NKZ352</strain>
    </source>
</reference>
<keyword evidence="1" id="KW-1133">Transmembrane helix</keyword>
<keyword evidence="3" id="KW-1185">Reference proteome</keyword>
<dbReference type="AlphaFoldDB" id="A0A8S1GTN7"/>
<organism evidence="2 3">
    <name type="scientific">Caenorhabditis auriculariae</name>
    <dbReference type="NCBI Taxonomy" id="2777116"/>
    <lineage>
        <taxon>Eukaryota</taxon>
        <taxon>Metazoa</taxon>
        <taxon>Ecdysozoa</taxon>
        <taxon>Nematoda</taxon>
        <taxon>Chromadorea</taxon>
        <taxon>Rhabditida</taxon>
        <taxon>Rhabditina</taxon>
        <taxon>Rhabditomorpha</taxon>
        <taxon>Rhabditoidea</taxon>
        <taxon>Rhabditidae</taxon>
        <taxon>Peloderinae</taxon>
        <taxon>Caenorhabditis</taxon>
    </lineage>
</organism>
<sequence length="179" mass="18962">MMNKVTPTETSCTGSSKATAGKSVGMLVTMAVKVFGVMSRTFDRNPSPSLSDDSSLQSGPYTSRAIPVAAAYTQSSTRKLAFGSATETAEVSKPLDDFYNSSTLTNVSKAFCAAVLVAAFLLIMSRSIQFVAYHDEFLKSSTSSASVVTEEAVEENRSTTKDVEIPPSLSTILKISTVS</sequence>
<dbReference type="EMBL" id="CAJGYM010000004">
    <property type="protein sequence ID" value="CAD6186102.1"/>
    <property type="molecule type" value="Genomic_DNA"/>
</dbReference>